<sequence length="76" mass="8393">MERLWFIYDGWIGVEKETTFLPIVSLTKDDPDDQPTAFAGFTPKGTLPEILEGAGLNPGLRGGLEIVFNQQLTRLG</sequence>
<evidence type="ECO:0000313" key="2">
    <source>
        <dbReference type="Proteomes" id="UP001314170"/>
    </source>
</evidence>
<reference evidence="1 2" key="1">
    <citation type="submission" date="2024-01" db="EMBL/GenBank/DDBJ databases">
        <authorList>
            <person name="Waweru B."/>
        </authorList>
    </citation>
    <scope>NUCLEOTIDE SEQUENCE [LARGE SCALE GENOMIC DNA]</scope>
</reference>
<name>A0AAV1R6K5_9ROSI</name>
<proteinExistence type="predicted"/>
<comment type="caution">
    <text evidence="1">The sequence shown here is derived from an EMBL/GenBank/DDBJ whole genome shotgun (WGS) entry which is preliminary data.</text>
</comment>
<dbReference type="AlphaFoldDB" id="A0AAV1R6K5"/>
<dbReference type="EMBL" id="CAWUPB010000913">
    <property type="protein sequence ID" value="CAK7329432.1"/>
    <property type="molecule type" value="Genomic_DNA"/>
</dbReference>
<dbReference type="Proteomes" id="UP001314170">
    <property type="component" value="Unassembled WGS sequence"/>
</dbReference>
<gene>
    <name evidence="1" type="ORF">DCAF_LOCUS7187</name>
</gene>
<protein>
    <submittedName>
        <fullName evidence="1">Uncharacterized protein</fullName>
    </submittedName>
</protein>
<accession>A0AAV1R6K5</accession>
<organism evidence="1 2">
    <name type="scientific">Dovyalis caffra</name>
    <dbReference type="NCBI Taxonomy" id="77055"/>
    <lineage>
        <taxon>Eukaryota</taxon>
        <taxon>Viridiplantae</taxon>
        <taxon>Streptophyta</taxon>
        <taxon>Embryophyta</taxon>
        <taxon>Tracheophyta</taxon>
        <taxon>Spermatophyta</taxon>
        <taxon>Magnoliopsida</taxon>
        <taxon>eudicotyledons</taxon>
        <taxon>Gunneridae</taxon>
        <taxon>Pentapetalae</taxon>
        <taxon>rosids</taxon>
        <taxon>fabids</taxon>
        <taxon>Malpighiales</taxon>
        <taxon>Salicaceae</taxon>
        <taxon>Flacourtieae</taxon>
        <taxon>Dovyalis</taxon>
    </lineage>
</organism>
<keyword evidence="2" id="KW-1185">Reference proteome</keyword>
<evidence type="ECO:0000313" key="1">
    <source>
        <dbReference type="EMBL" id="CAK7329432.1"/>
    </source>
</evidence>